<dbReference type="CDD" id="cd02233">
    <property type="entry name" value="cupin_HNL-like"/>
    <property type="match status" value="1"/>
</dbReference>
<dbReference type="EMBL" id="JAJOMB010000026">
    <property type="protein sequence ID" value="MCD5316092.1"/>
    <property type="molecule type" value="Genomic_DNA"/>
</dbReference>
<reference evidence="2" key="1">
    <citation type="submission" date="2021-11" db="EMBL/GenBank/DDBJ databases">
        <title>Streptomyces corallinus and Kineosporia corallina sp. nov., two new coral-derived marine actinobacteria.</title>
        <authorList>
            <person name="Buangrab K."/>
            <person name="Sutthacheep M."/>
            <person name="Yeemin T."/>
            <person name="Harunari E."/>
            <person name="Igarashi Y."/>
            <person name="Sripreechasak P."/>
            <person name="Kanchanasin P."/>
            <person name="Tanasupawat S."/>
            <person name="Phongsopitanun W."/>
        </authorList>
    </citation>
    <scope>NUCLEOTIDE SEQUENCE</scope>
    <source>
        <strain evidence="2">JCM 31032</strain>
    </source>
</reference>
<accession>A0A9X1SXD1</accession>
<dbReference type="SUPFAM" id="SSF51182">
    <property type="entry name" value="RmlC-like cupins"/>
    <property type="match status" value="1"/>
</dbReference>
<dbReference type="InterPro" id="IPR014710">
    <property type="entry name" value="RmlC-like_jellyroll"/>
</dbReference>
<dbReference type="AlphaFoldDB" id="A0A9X1SXD1"/>
<dbReference type="InterPro" id="IPR047263">
    <property type="entry name" value="HNL-like_cupin"/>
</dbReference>
<gene>
    <name evidence="2" type="ORF">LR394_34870</name>
</gene>
<dbReference type="InterPro" id="IPR013096">
    <property type="entry name" value="Cupin_2"/>
</dbReference>
<sequence>MQIDPPRPTIKNPPEQFTGDVWLDAIAGPREPEQRAIVVKVRFAPGARTAWHSHALGQTLHITQGVAWVQSRGESRIEAHPGQTLYCPPGQEHWHGASADSFMEHLAILDNADDPATTTTWLEHVSEEEYRATAGPALRLPQDEG</sequence>
<organism evidence="2 3">
    <name type="scientific">Kineosporia babensis</name>
    <dbReference type="NCBI Taxonomy" id="499548"/>
    <lineage>
        <taxon>Bacteria</taxon>
        <taxon>Bacillati</taxon>
        <taxon>Actinomycetota</taxon>
        <taxon>Actinomycetes</taxon>
        <taxon>Kineosporiales</taxon>
        <taxon>Kineosporiaceae</taxon>
        <taxon>Kineosporia</taxon>
    </lineage>
</organism>
<dbReference type="Gene3D" id="2.60.120.10">
    <property type="entry name" value="Jelly Rolls"/>
    <property type="match status" value="1"/>
</dbReference>
<feature type="domain" description="Cupin type-2" evidence="1">
    <location>
        <begin position="41"/>
        <end position="101"/>
    </location>
</feature>
<name>A0A9X1SXD1_9ACTN</name>
<proteinExistence type="predicted"/>
<evidence type="ECO:0000259" key="1">
    <source>
        <dbReference type="Pfam" id="PF07883"/>
    </source>
</evidence>
<evidence type="ECO:0000313" key="3">
    <source>
        <dbReference type="Proteomes" id="UP001138997"/>
    </source>
</evidence>
<keyword evidence="3" id="KW-1185">Reference proteome</keyword>
<dbReference type="PANTHER" id="PTHR43698">
    <property type="entry name" value="RIBD C-TERMINAL DOMAIN CONTAINING PROTEIN"/>
    <property type="match status" value="1"/>
</dbReference>
<dbReference type="Pfam" id="PF07883">
    <property type="entry name" value="Cupin_2"/>
    <property type="match status" value="1"/>
</dbReference>
<comment type="caution">
    <text evidence="2">The sequence shown here is derived from an EMBL/GenBank/DDBJ whole genome shotgun (WGS) entry which is preliminary data.</text>
</comment>
<dbReference type="InterPro" id="IPR011051">
    <property type="entry name" value="RmlC_Cupin_sf"/>
</dbReference>
<protein>
    <submittedName>
        <fullName evidence="2">Cupin domain-containing protein</fullName>
    </submittedName>
</protein>
<dbReference type="PANTHER" id="PTHR43698:SF1">
    <property type="entry name" value="BLL4564 PROTEIN"/>
    <property type="match status" value="1"/>
</dbReference>
<dbReference type="Proteomes" id="UP001138997">
    <property type="component" value="Unassembled WGS sequence"/>
</dbReference>
<evidence type="ECO:0000313" key="2">
    <source>
        <dbReference type="EMBL" id="MCD5316092.1"/>
    </source>
</evidence>
<dbReference type="RefSeq" id="WP_231448946.1">
    <property type="nucleotide sequence ID" value="NZ_JAJOMB010000026.1"/>
</dbReference>